<accession>A0ABV8CKR4</accession>
<dbReference type="EMBL" id="JBHSAF010000001">
    <property type="protein sequence ID" value="MFC3912512.1"/>
    <property type="molecule type" value="Genomic_DNA"/>
</dbReference>
<keyword evidence="2" id="KW-1185">Reference proteome</keyword>
<reference evidence="2" key="1">
    <citation type="journal article" date="2019" name="Int. J. Syst. Evol. Microbiol.">
        <title>The Global Catalogue of Microorganisms (GCM) 10K type strain sequencing project: providing services to taxonomists for standard genome sequencing and annotation.</title>
        <authorList>
            <consortium name="The Broad Institute Genomics Platform"/>
            <consortium name="The Broad Institute Genome Sequencing Center for Infectious Disease"/>
            <person name="Wu L."/>
            <person name="Ma J."/>
        </authorList>
    </citation>
    <scope>NUCLEOTIDE SEQUENCE [LARGE SCALE GENOMIC DNA]</scope>
    <source>
        <strain evidence="2">CCUG 54939</strain>
    </source>
</reference>
<organism evidence="1 2">
    <name type="scientific">Pseudaeromonas sharmana</name>
    <dbReference type="NCBI Taxonomy" id="328412"/>
    <lineage>
        <taxon>Bacteria</taxon>
        <taxon>Pseudomonadati</taxon>
        <taxon>Pseudomonadota</taxon>
        <taxon>Gammaproteobacteria</taxon>
        <taxon>Aeromonadales</taxon>
        <taxon>Aeromonadaceae</taxon>
        <taxon>Pseudaeromonas</taxon>
    </lineage>
</organism>
<evidence type="ECO:0000313" key="1">
    <source>
        <dbReference type="EMBL" id="MFC3912512.1"/>
    </source>
</evidence>
<comment type="caution">
    <text evidence="1">The sequence shown here is derived from an EMBL/GenBank/DDBJ whole genome shotgun (WGS) entry which is preliminary data.</text>
</comment>
<proteinExistence type="predicted"/>
<protein>
    <submittedName>
        <fullName evidence="1">Uncharacterized protein</fullName>
    </submittedName>
</protein>
<name>A0ABV8CKR4_9GAMM</name>
<gene>
    <name evidence="1" type="ORF">ACFOSS_03390</name>
</gene>
<evidence type="ECO:0000313" key="2">
    <source>
        <dbReference type="Proteomes" id="UP001595692"/>
    </source>
</evidence>
<dbReference type="Proteomes" id="UP001595692">
    <property type="component" value="Unassembled WGS sequence"/>
</dbReference>
<sequence>MIRTVSFLLFTILCFECSAHDVKNVDLVLIGEKQSCGDFFDYKHDYENASNTLKKLTNNEKLWSFLFNEKRLMFCDKEARIAFENGVTVMPSNKKQPFDFLLDNALNLYEADKSKECEKNNDCTLANSYIENAALGTTLKKCPHRDLDCLETNLILRGNSKRRAVDLAKLISSWVENPNTVVLASLGTDHFLAMHPETVNFFDNQIKINDIKNGLFLQRDKAIWTMVPSWKITLIFKNLDRAAANMKLAFDYSKKNKTRIYISDYKGMHNVINYSSRAVRSSLINSVVSWGDSNNFKLNVWASSVCKPKERDKVRSYVPWLLAKRELLSKSEKLSFDLYLLGTLSGCYNKSDLRPEHAHLYLSRIVLEDLSEKITLEQIKRDKEIVRKLAEIIPTHIHTLYQFSSDNEGCYSKMLSDIHYLNLQGSKISHLIKVEYDKVFGATNRISGVCKATLKYL</sequence>
<dbReference type="RefSeq" id="WP_377150619.1">
    <property type="nucleotide sequence ID" value="NZ_JBHSAF010000001.1"/>
</dbReference>